<organism evidence="2 4">
    <name type="scientific">Avibacterium gallinarum</name>
    <name type="common">Pasteurella gallinarum</name>
    <dbReference type="NCBI Taxonomy" id="755"/>
    <lineage>
        <taxon>Bacteria</taxon>
        <taxon>Pseudomonadati</taxon>
        <taxon>Pseudomonadota</taxon>
        <taxon>Gammaproteobacteria</taxon>
        <taxon>Pasteurellales</taxon>
        <taxon>Pasteurellaceae</taxon>
        <taxon>Avibacterium</taxon>
    </lineage>
</organism>
<reference evidence="3 5" key="2">
    <citation type="submission" date="2019-03" db="EMBL/GenBank/DDBJ databases">
        <title>Genomic Encyclopedia of Type Strains, Phase IV (KMG-IV): sequencing the most valuable type-strain genomes for metagenomic binning, comparative biology and taxonomic classification.</title>
        <authorList>
            <person name="Goeker M."/>
        </authorList>
    </citation>
    <scope>NUCLEOTIDE SEQUENCE [LARGE SCALE GENOMIC DNA]</scope>
    <source>
        <strain evidence="3 5">DSM 17481</strain>
    </source>
</reference>
<sequence length="373" mass="41809">MIDNKELIDIKEKNYRQIYKLFFENGALAKPQIAKTLGLSLPTVVHNINKLLFENKIKEYGLAPSQGGRPATAYTLIPDAFIAIGVEIQQKDIKVLALNLKGKTTALKIFPAPFSNTEKYITEICHHIHSFITEHQYEPQQILGIGISIQGIVNHTGDSILYGRVLDCEKLNIIQIQQHFNVPVKFFHDVKCAAAAELWTVKYIDNAIYVSISEHLGGAIILNNQIDLGKQGYSGALEHLQINPTGKACYCGKKGCLETYCSVSALIAPSESLTQFFTKLEQNDSNTLQRWNNYLDALAQGLNYVYLLLERDIILGGEIAQYLYQTDIIEQLQQRIEKLNPFPIKGQFIRIAEQHNNATAMGAALPFITAYLP</sequence>
<dbReference type="Proteomes" id="UP000255113">
    <property type="component" value="Unassembled WGS sequence"/>
</dbReference>
<dbReference type="InterPro" id="IPR036388">
    <property type="entry name" value="WH-like_DNA-bd_sf"/>
</dbReference>
<dbReference type="EMBL" id="SNXJ01000003">
    <property type="protein sequence ID" value="TDP29296.1"/>
    <property type="molecule type" value="Genomic_DNA"/>
</dbReference>
<dbReference type="EMBL" id="UGSQ01000003">
    <property type="protein sequence ID" value="SUB28145.1"/>
    <property type="molecule type" value="Genomic_DNA"/>
</dbReference>
<name>A0A379AZK3_AVIGA</name>
<dbReference type="InterPro" id="IPR036390">
    <property type="entry name" value="WH_DNA-bd_sf"/>
</dbReference>
<evidence type="ECO:0000313" key="4">
    <source>
        <dbReference type="Proteomes" id="UP000255113"/>
    </source>
</evidence>
<dbReference type="PANTHER" id="PTHR18964:SF149">
    <property type="entry name" value="BIFUNCTIONAL UDP-N-ACETYLGLUCOSAMINE 2-EPIMERASE_N-ACETYLMANNOSAMINE KINASE"/>
    <property type="match status" value="1"/>
</dbReference>
<gene>
    <name evidence="2" type="primary">nagC_3</name>
    <name evidence="3" type="ORF">EV689_103215</name>
    <name evidence="2" type="ORF">NCTC11188_02082</name>
</gene>
<dbReference type="RefSeq" id="WP_103853622.1">
    <property type="nucleotide sequence ID" value="NZ_JBLOCT010000005.1"/>
</dbReference>
<evidence type="ECO:0000313" key="5">
    <source>
        <dbReference type="Proteomes" id="UP000294683"/>
    </source>
</evidence>
<keyword evidence="5" id="KW-1185">Reference proteome</keyword>
<evidence type="ECO:0000313" key="3">
    <source>
        <dbReference type="EMBL" id="TDP29296.1"/>
    </source>
</evidence>
<dbReference type="Proteomes" id="UP000294683">
    <property type="component" value="Unassembled WGS sequence"/>
</dbReference>
<keyword evidence="3" id="KW-0808">Transferase</keyword>
<dbReference type="InterPro" id="IPR000600">
    <property type="entry name" value="ROK"/>
</dbReference>
<dbReference type="GO" id="GO:0016301">
    <property type="term" value="F:kinase activity"/>
    <property type="evidence" value="ECO:0007669"/>
    <property type="project" value="UniProtKB-KW"/>
</dbReference>
<dbReference type="SUPFAM" id="SSF53067">
    <property type="entry name" value="Actin-like ATPase domain"/>
    <property type="match status" value="1"/>
</dbReference>
<reference evidence="2 4" key="1">
    <citation type="submission" date="2018-06" db="EMBL/GenBank/DDBJ databases">
        <authorList>
            <consortium name="Pathogen Informatics"/>
            <person name="Doyle S."/>
        </authorList>
    </citation>
    <scope>NUCLEOTIDE SEQUENCE [LARGE SCALE GENOMIC DNA]</scope>
    <source>
        <strain evidence="2 4">NCTC11188</strain>
    </source>
</reference>
<evidence type="ECO:0000256" key="1">
    <source>
        <dbReference type="ARBA" id="ARBA00006479"/>
    </source>
</evidence>
<dbReference type="Pfam" id="PF00480">
    <property type="entry name" value="ROK"/>
    <property type="match status" value="1"/>
</dbReference>
<proteinExistence type="inferred from homology"/>
<protein>
    <submittedName>
        <fullName evidence="2">N-acetylglucosamine repressor</fullName>
    </submittedName>
    <submittedName>
        <fullName evidence="3">NBD/HSP70 family sugar kinase</fullName>
    </submittedName>
</protein>
<comment type="similarity">
    <text evidence="1">Belongs to the ROK (NagC/XylR) family.</text>
</comment>
<keyword evidence="3" id="KW-0418">Kinase</keyword>
<dbReference type="Gene3D" id="1.10.10.10">
    <property type="entry name" value="Winged helix-like DNA-binding domain superfamily/Winged helix DNA-binding domain"/>
    <property type="match status" value="1"/>
</dbReference>
<dbReference type="PANTHER" id="PTHR18964">
    <property type="entry name" value="ROK (REPRESSOR, ORF, KINASE) FAMILY"/>
    <property type="match status" value="1"/>
</dbReference>
<dbReference type="InterPro" id="IPR043129">
    <property type="entry name" value="ATPase_NBD"/>
</dbReference>
<dbReference type="Gene3D" id="3.30.420.40">
    <property type="match status" value="2"/>
</dbReference>
<dbReference type="AlphaFoldDB" id="A0A379AZK3"/>
<dbReference type="SUPFAM" id="SSF46785">
    <property type="entry name" value="Winged helix' DNA-binding domain"/>
    <property type="match status" value="1"/>
</dbReference>
<evidence type="ECO:0000313" key="2">
    <source>
        <dbReference type="EMBL" id="SUB28145.1"/>
    </source>
</evidence>
<accession>A0A379AZK3</accession>